<proteinExistence type="predicted"/>
<dbReference type="Proteomes" id="UP000821845">
    <property type="component" value="Chromosome 4"/>
</dbReference>
<evidence type="ECO:0000313" key="2">
    <source>
        <dbReference type="Proteomes" id="UP000821845"/>
    </source>
</evidence>
<comment type="caution">
    <text evidence="1">The sequence shown here is derived from an EMBL/GenBank/DDBJ whole genome shotgun (WGS) entry which is preliminary data.</text>
</comment>
<gene>
    <name evidence="1" type="ORF">HPB50_008021</name>
</gene>
<dbReference type="EMBL" id="CM023484">
    <property type="protein sequence ID" value="KAH6932600.1"/>
    <property type="molecule type" value="Genomic_DNA"/>
</dbReference>
<reference evidence="1" key="1">
    <citation type="submission" date="2020-05" db="EMBL/GenBank/DDBJ databases">
        <title>Large-scale comparative analyses of tick genomes elucidate their genetic diversity and vector capacities.</title>
        <authorList>
            <person name="Jia N."/>
            <person name="Wang J."/>
            <person name="Shi W."/>
            <person name="Du L."/>
            <person name="Sun Y."/>
            <person name="Zhan W."/>
            <person name="Jiang J."/>
            <person name="Wang Q."/>
            <person name="Zhang B."/>
            <person name="Ji P."/>
            <person name="Sakyi L.B."/>
            <person name="Cui X."/>
            <person name="Yuan T."/>
            <person name="Jiang B."/>
            <person name="Yang W."/>
            <person name="Lam T.T.-Y."/>
            <person name="Chang Q."/>
            <person name="Ding S."/>
            <person name="Wang X."/>
            <person name="Zhu J."/>
            <person name="Ruan X."/>
            <person name="Zhao L."/>
            <person name="Wei J."/>
            <person name="Que T."/>
            <person name="Du C."/>
            <person name="Cheng J."/>
            <person name="Dai P."/>
            <person name="Han X."/>
            <person name="Huang E."/>
            <person name="Gao Y."/>
            <person name="Liu J."/>
            <person name="Shao H."/>
            <person name="Ye R."/>
            <person name="Li L."/>
            <person name="Wei W."/>
            <person name="Wang X."/>
            <person name="Wang C."/>
            <person name="Yang T."/>
            <person name="Huo Q."/>
            <person name="Li W."/>
            <person name="Guo W."/>
            <person name="Chen H."/>
            <person name="Zhou L."/>
            <person name="Ni X."/>
            <person name="Tian J."/>
            <person name="Zhou Y."/>
            <person name="Sheng Y."/>
            <person name="Liu T."/>
            <person name="Pan Y."/>
            <person name="Xia L."/>
            <person name="Li J."/>
            <person name="Zhao F."/>
            <person name="Cao W."/>
        </authorList>
    </citation>
    <scope>NUCLEOTIDE SEQUENCE</scope>
    <source>
        <strain evidence="1">Hyas-2018</strain>
    </source>
</reference>
<protein>
    <submittedName>
        <fullName evidence="1">Uncharacterized protein</fullName>
    </submittedName>
</protein>
<evidence type="ECO:0000313" key="1">
    <source>
        <dbReference type="EMBL" id="KAH6932600.1"/>
    </source>
</evidence>
<keyword evidence="2" id="KW-1185">Reference proteome</keyword>
<name>A0ACB7SDE7_HYAAI</name>
<accession>A0ACB7SDE7</accession>
<sequence length="141" mass="15438">MYPERDEKRRKTRAPALQKQYGEDHGVVYVDAAAYASGSRMAPPEKSSPLHRPRSACSLCAIFSSATGTNGETAPYPILLNAQYQDQFPCSCKLCGEPGDFLHILLTCPAFPHPPSPAVVVSYRESTMNSTSAFDQRKVIS</sequence>
<organism evidence="1 2">
    <name type="scientific">Hyalomma asiaticum</name>
    <name type="common">Tick</name>
    <dbReference type="NCBI Taxonomy" id="266040"/>
    <lineage>
        <taxon>Eukaryota</taxon>
        <taxon>Metazoa</taxon>
        <taxon>Ecdysozoa</taxon>
        <taxon>Arthropoda</taxon>
        <taxon>Chelicerata</taxon>
        <taxon>Arachnida</taxon>
        <taxon>Acari</taxon>
        <taxon>Parasitiformes</taxon>
        <taxon>Ixodida</taxon>
        <taxon>Ixodoidea</taxon>
        <taxon>Ixodidae</taxon>
        <taxon>Hyalomminae</taxon>
        <taxon>Hyalomma</taxon>
    </lineage>
</organism>